<proteinExistence type="predicted"/>
<dbReference type="AlphaFoldDB" id="A0A1V9FNW1"/>
<keyword evidence="1" id="KW-0732">Signal</keyword>
<name>A0A1V9FNW1_9BACT</name>
<dbReference type="Proteomes" id="UP000192796">
    <property type="component" value="Unassembled WGS sequence"/>
</dbReference>
<reference evidence="2 3" key="1">
    <citation type="submission" date="2016-03" db="EMBL/GenBank/DDBJ databases">
        <title>Niastella vici sp. nov., isolated from farmland soil.</title>
        <authorList>
            <person name="Chen L."/>
            <person name="Wang D."/>
            <person name="Yang S."/>
            <person name="Wang G."/>
        </authorList>
    </citation>
    <scope>NUCLEOTIDE SEQUENCE [LARGE SCALE GENOMIC DNA]</scope>
    <source>
        <strain evidence="2 3">DJ57</strain>
    </source>
</reference>
<dbReference type="EMBL" id="LVYD01000070">
    <property type="protein sequence ID" value="OQP59946.1"/>
    <property type="molecule type" value="Genomic_DNA"/>
</dbReference>
<organism evidence="2 3">
    <name type="scientific">Niastella vici</name>
    <dbReference type="NCBI Taxonomy" id="1703345"/>
    <lineage>
        <taxon>Bacteria</taxon>
        <taxon>Pseudomonadati</taxon>
        <taxon>Bacteroidota</taxon>
        <taxon>Chitinophagia</taxon>
        <taxon>Chitinophagales</taxon>
        <taxon>Chitinophagaceae</taxon>
        <taxon>Niastella</taxon>
    </lineage>
</organism>
<dbReference type="STRING" id="1703345.A3860_35480"/>
<dbReference type="InterPro" id="IPR011042">
    <property type="entry name" value="6-blade_b-propeller_TolB-like"/>
</dbReference>
<accession>A0A1V9FNW1</accession>
<evidence type="ECO:0000256" key="1">
    <source>
        <dbReference type="SAM" id="SignalP"/>
    </source>
</evidence>
<evidence type="ECO:0000313" key="3">
    <source>
        <dbReference type="Proteomes" id="UP000192796"/>
    </source>
</evidence>
<keyword evidence="3" id="KW-1185">Reference proteome</keyword>
<dbReference type="SUPFAM" id="SSF69304">
    <property type="entry name" value="Tricorn protease N-terminal domain"/>
    <property type="match status" value="1"/>
</dbReference>
<dbReference type="OrthoDB" id="9799878at2"/>
<gene>
    <name evidence="2" type="ORF">A3860_35480</name>
</gene>
<protein>
    <recommendedName>
        <fullName evidence="4">Bacterial surface antigen (D15) domain-containing protein</fullName>
    </recommendedName>
</protein>
<dbReference type="Gene3D" id="2.120.10.30">
    <property type="entry name" value="TolB, C-terminal domain"/>
    <property type="match status" value="1"/>
</dbReference>
<feature type="signal peptide" evidence="1">
    <location>
        <begin position="1"/>
        <end position="19"/>
    </location>
</feature>
<comment type="caution">
    <text evidence="2">The sequence shown here is derived from an EMBL/GenBank/DDBJ whole genome shotgun (WGS) entry which is preliminary data.</text>
</comment>
<feature type="chain" id="PRO_5012573948" description="Bacterial surface antigen (D15) domain-containing protein" evidence="1">
    <location>
        <begin position="20"/>
        <end position="934"/>
    </location>
</feature>
<evidence type="ECO:0000313" key="2">
    <source>
        <dbReference type="EMBL" id="OQP59946.1"/>
    </source>
</evidence>
<dbReference type="RefSeq" id="WP_081153875.1">
    <property type="nucleotide sequence ID" value="NZ_LVYD01000070.1"/>
</dbReference>
<sequence length="934" mass="107269">MRKLFLFICCLPVVGLVRAQQFGGHPPSTKWNQINTDTLRVIFPAGLGLEKQAADIAATTQKLSEQTLPTIGSRIRKVSIVLQPYTTISNAYVALGPWRSEFHLMPPQSPFELGATPWYHTLALHEYRHVMQFNNFRKGLSRVAYYLFGQEGLAMANSAAVPNWFWEGDAVYQETLKSQQGRGRLPFFFNDYRSLWMAHKNYSWMKLRNGSLRDFVPDHYRLGYMEVAYGREKYGVDFWKKVTDDAARFNGVFYPFQRAIKKYSGVPYTAFRQEALKYFSSFIDVNSNDAVTNWARQQKHFAGDEEFPQWINDNTIVLVKDSYKKIPAFFIRNVATGEDTRLRTKDISLDNYFSYRNGKIVYAAYESDVRWAWKDYSVLKVLNVKTGVQQTITHHSSYFAPDISADGKTIVAVAVQPGGAAALHLVNAASGAVLKIVPNPEGLFYSHPKFYKENTVVSVLRNKAGASTLGLVNVNDGTIEELLPYSMHVVGFPSVNGDTILFTGAYRQRDNMFALVNKKLFRWNMVSNTGNYQLSMLNNKAAYTSFTAAGYHVTAITPEWVPAGDDELTSPLFAYELNSLQQDQPLPVDTSHAFPISKYHKSFHLINFHSWRPYISDPDYTFSLIGENVLNTLQTEIYFNYNTDEKFKEVGATAIYGAWFPYLTLGVAETFDRRQNDSPRVTTWNELNGRLGLQFPFTFNGGRFYRRLSIAGGINHHQVNYTEYAKTKYADKQFEFADASLTFTLQSQVAKQQIYPRLGLSLVSRFRTIVNNYSGYQWLTSGALYLPGVARTHSLVLTAAYQKRDTLRDYSFSNSFPMSRGYEGINYYQWPAMYKFGVNYHFPLLYPDMGIGNLVYFQRLRANGFYDYTDIKYYRYNGHLQFRSYGAELYFDTKWWNEYPVSFGFRYSRLVDGALMGLAPNQWEFILPINLLSR</sequence>
<evidence type="ECO:0008006" key="4">
    <source>
        <dbReference type="Google" id="ProtNLM"/>
    </source>
</evidence>